<dbReference type="Pfam" id="PF13472">
    <property type="entry name" value="Lipase_GDSL_2"/>
    <property type="match status" value="1"/>
</dbReference>
<feature type="chain" id="PRO_5046350061" evidence="2">
    <location>
        <begin position="21"/>
        <end position="223"/>
    </location>
</feature>
<dbReference type="InterPro" id="IPR013830">
    <property type="entry name" value="SGNH_hydro"/>
</dbReference>
<organism evidence="4 5">
    <name type="scientific">Luteolibacter rhizosphaerae</name>
    <dbReference type="NCBI Taxonomy" id="2989719"/>
    <lineage>
        <taxon>Bacteria</taxon>
        <taxon>Pseudomonadati</taxon>
        <taxon>Verrucomicrobiota</taxon>
        <taxon>Verrucomicrobiia</taxon>
        <taxon>Verrucomicrobiales</taxon>
        <taxon>Verrucomicrobiaceae</taxon>
        <taxon>Luteolibacter</taxon>
    </lineage>
</organism>
<comment type="caution">
    <text evidence="4">The sequence shown here is derived from an EMBL/GenBank/DDBJ whole genome shotgun (WGS) entry which is preliminary data.</text>
</comment>
<feature type="region of interest" description="Disordered" evidence="1">
    <location>
        <begin position="21"/>
        <end position="45"/>
    </location>
</feature>
<evidence type="ECO:0000256" key="1">
    <source>
        <dbReference type="SAM" id="MobiDB-lite"/>
    </source>
</evidence>
<dbReference type="SUPFAM" id="SSF52266">
    <property type="entry name" value="SGNH hydrolase"/>
    <property type="match status" value="1"/>
</dbReference>
<feature type="compositionally biased region" description="Low complexity" evidence="1">
    <location>
        <begin position="31"/>
        <end position="40"/>
    </location>
</feature>
<feature type="compositionally biased region" description="Pro residues" evidence="1">
    <location>
        <begin position="21"/>
        <end position="30"/>
    </location>
</feature>
<sequence>MNCTIKLLALSSILFATALADPPPPAPPATTPTGGTPTRAELNGKANKPLGPFAGDIQAAAAGVAFDEIYRKSDGSIAWLRKPVITTVATVGDSITEQNSNDLNRLNGYGYATCARMLSGSKYDFEANGSVLEFATGGRKSAAVLATHIPQVIASGADAAIILAGTNDVAGSPVEPASVTVANLEAMVDQLRAAGIWPIVCEIPPIGLALSGGSNSAGVVSAR</sequence>
<keyword evidence="2" id="KW-0732">Signal</keyword>
<dbReference type="RefSeq" id="WP_264515562.1">
    <property type="nucleotide sequence ID" value="NZ_JAPDDR010000011.1"/>
</dbReference>
<dbReference type="Proteomes" id="UP001165653">
    <property type="component" value="Unassembled WGS sequence"/>
</dbReference>
<accession>A0ABT3G813</accession>
<feature type="non-terminal residue" evidence="4">
    <location>
        <position position="223"/>
    </location>
</feature>
<dbReference type="GO" id="GO:0016787">
    <property type="term" value="F:hydrolase activity"/>
    <property type="evidence" value="ECO:0007669"/>
    <property type="project" value="UniProtKB-KW"/>
</dbReference>
<reference evidence="4" key="1">
    <citation type="submission" date="2022-10" db="EMBL/GenBank/DDBJ databases">
        <title>Luteolibacter sp. GHJ8, whole genome shotgun sequencing project.</title>
        <authorList>
            <person name="Zhao G."/>
            <person name="Shen L."/>
        </authorList>
    </citation>
    <scope>NUCLEOTIDE SEQUENCE</scope>
    <source>
        <strain evidence="4">GHJ8</strain>
    </source>
</reference>
<dbReference type="Gene3D" id="3.40.50.1110">
    <property type="entry name" value="SGNH hydrolase"/>
    <property type="match status" value="1"/>
</dbReference>
<evidence type="ECO:0000259" key="3">
    <source>
        <dbReference type="Pfam" id="PF13472"/>
    </source>
</evidence>
<keyword evidence="5" id="KW-1185">Reference proteome</keyword>
<gene>
    <name evidence="4" type="ORF">OJ996_20590</name>
</gene>
<evidence type="ECO:0000256" key="2">
    <source>
        <dbReference type="SAM" id="SignalP"/>
    </source>
</evidence>
<dbReference type="InterPro" id="IPR036514">
    <property type="entry name" value="SGNH_hydro_sf"/>
</dbReference>
<keyword evidence="4" id="KW-0378">Hydrolase</keyword>
<dbReference type="EMBL" id="JAPDDR010000011">
    <property type="protein sequence ID" value="MCW1915998.1"/>
    <property type="molecule type" value="Genomic_DNA"/>
</dbReference>
<feature type="domain" description="SGNH hydrolase-type esterase" evidence="3">
    <location>
        <begin position="91"/>
        <end position="200"/>
    </location>
</feature>
<proteinExistence type="predicted"/>
<evidence type="ECO:0000313" key="5">
    <source>
        <dbReference type="Proteomes" id="UP001165653"/>
    </source>
</evidence>
<name>A0ABT3G813_9BACT</name>
<protein>
    <submittedName>
        <fullName evidence="4">SGNH/GDSL hydrolase family protein</fullName>
    </submittedName>
</protein>
<feature type="signal peptide" evidence="2">
    <location>
        <begin position="1"/>
        <end position="20"/>
    </location>
</feature>
<evidence type="ECO:0000313" key="4">
    <source>
        <dbReference type="EMBL" id="MCW1915998.1"/>
    </source>
</evidence>